<evidence type="ECO:0000259" key="3">
    <source>
        <dbReference type="Pfam" id="PF16268"/>
    </source>
</evidence>
<organism evidence="4 5">
    <name type="scientific">Candidatus Wolfebacteria bacterium GW2011_GWC1_43_10</name>
    <dbReference type="NCBI Taxonomy" id="1619011"/>
    <lineage>
        <taxon>Bacteria</taxon>
        <taxon>Candidatus Wolfeibacteriota</taxon>
    </lineage>
</organism>
<dbReference type="InterPro" id="IPR053177">
    <property type="entry name" value="ADP-glucose_phosphorylase"/>
</dbReference>
<dbReference type="Proteomes" id="UP000034810">
    <property type="component" value="Unassembled WGS sequence"/>
</dbReference>
<evidence type="ECO:0000256" key="2">
    <source>
        <dbReference type="SAM" id="MobiDB-lite"/>
    </source>
</evidence>
<dbReference type="PATRIC" id="fig|1619011.3.peg.34"/>
<evidence type="ECO:0000256" key="1">
    <source>
        <dbReference type="PIRSR" id="PIRSR000808-1"/>
    </source>
</evidence>
<dbReference type="GO" id="GO:0008270">
    <property type="term" value="F:zinc ion binding"/>
    <property type="evidence" value="ECO:0007669"/>
    <property type="project" value="InterPro"/>
</dbReference>
<dbReference type="PANTHER" id="PTHR42763:SF2">
    <property type="entry name" value="ADP-GLUCOSE PHOSPHORYLASE"/>
    <property type="match status" value="1"/>
</dbReference>
<dbReference type="Pfam" id="PF16268">
    <property type="entry name" value="DUF4921"/>
    <property type="match status" value="1"/>
</dbReference>
<dbReference type="GO" id="GO:0006012">
    <property type="term" value="P:galactose metabolic process"/>
    <property type="evidence" value="ECO:0007669"/>
    <property type="project" value="UniProtKB-UniPathway"/>
</dbReference>
<dbReference type="GO" id="GO:0008108">
    <property type="term" value="F:UDP-glucose:hexose-1-phosphate uridylyltransferase activity"/>
    <property type="evidence" value="ECO:0007669"/>
    <property type="project" value="InterPro"/>
</dbReference>
<dbReference type="Gene3D" id="3.30.428.10">
    <property type="entry name" value="HIT-like"/>
    <property type="match status" value="2"/>
</dbReference>
<evidence type="ECO:0000313" key="4">
    <source>
        <dbReference type="EMBL" id="KKS83105.1"/>
    </source>
</evidence>
<proteinExistence type="predicted"/>
<dbReference type="InterPro" id="IPR001937">
    <property type="entry name" value="GalP_UDPtransf1"/>
</dbReference>
<feature type="compositionally biased region" description="Basic residues" evidence="2">
    <location>
        <begin position="21"/>
        <end position="38"/>
    </location>
</feature>
<sequence length="332" mass="38320">MDSELRYHQTTGEWVLIAPKRGKRHNELKKGRTSKRKPSPVNTCPFENPQKNGNQVPYFWFPSDKSLKNWRIQVVPNKFPALKHGHTCTPQKKGGIYLVTQGVGYHDLVITRDHFRSFTDLSVREATDVLLAFQKRHREVALDRCVSYVSIYCNWGLTAGATVYHPHYQIIALPVIPASVGRSISFSADYRKKKKRCIHCDIIAKEKKDRKRIIFENGSVIAFVPFAAKEPFQINIFPKKHLPYFEESSKELLKHFAEVLQKILRSVRKRLSDPDYNFFIHTAPVRDKKKHGHYHWHLELVPKSNISAGFELGTGIEINPVFPEEAAKILRG</sequence>
<keyword evidence="4" id="KW-0808">Transferase</keyword>
<keyword evidence="4" id="KW-0548">Nucleotidyltransferase</keyword>
<dbReference type="PANTHER" id="PTHR42763">
    <property type="entry name" value="ADP-GLUCOSE PHOSPHORYLASE"/>
    <property type="match status" value="1"/>
</dbReference>
<protein>
    <submittedName>
        <fullName evidence="4">Galactose-1-phosphate uridylyltransferase</fullName>
    </submittedName>
</protein>
<reference evidence="4 5" key="1">
    <citation type="journal article" date="2015" name="Nature">
        <title>rRNA introns, odd ribosomes, and small enigmatic genomes across a large radiation of phyla.</title>
        <authorList>
            <person name="Brown C.T."/>
            <person name="Hug L.A."/>
            <person name="Thomas B.C."/>
            <person name="Sharon I."/>
            <person name="Castelle C.J."/>
            <person name="Singh A."/>
            <person name="Wilkins M.J."/>
            <person name="Williams K.H."/>
            <person name="Banfield J.F."/>
        </authorList>
    </citation>
    <scope>NUCLEOTIDE SEQUENCE [LARGE SCALE GENOMIC DNA]</scope>
</reference>
<dbReference type="UniPathway" id="UPA00214"/>
<feature type="domain" description="DUF4921" evidence="3">
    <location>
        <begin position="104"/>
        <end position="325"/>
    </location>
</feature>
<dbReference type="PIRSF" id="PIRSF000808">
    <property type="entry name" value="GalT"/>
    <property type="match status" value="1"/>
</dbReference>
<name>A0A0G1CBS5_9BACT</name>
<dbReference type="EMBL" id="LCFA01000001">
    <property type="protein sequence ID" value="KKS83105.1"/>
    <property type="molecule type" value="Genomic_DNA"/>
</dbReference>
<dbReference type="SUPFAM" id="SSF54197">
    <property type="entry name" value="HIT-like"/>
    <property type="match status" value="2"/>
</dbReference>
<feature type="active site" description="Tele-UMP-histidine intermediate" evidence="1">
    <location>
        <position position="167"/>
    </location>
</feature>
<dbReference type="InterPro" id="IPR036265">
    <property type="entry name" value="HIT-like_sf"/>
</dbReference>
<dbReference type="AlphaFoldDB" id="A0A0G1CBS5"/>
<evidence type="ECO:0000313" key="5">
    <source>
        <dbReference type="Proteomes" id="UP000034810"/>
    </source>
</evidence>
<gene>
    <name evidence="4" type="ORF">UV58_C0001G0032</name>
</gene>
<feature type="region of interest" description="Disordered" evidence="2">
    <location>
        <begin position="21"/>
        <end position="49"/>
    </location>
</feature>
<dbReference type="InterPro" id="IPR032576">
    <property type="entry name" value="DUF4921"/>
</dbReference>
<comment type="caution">
    <text evidence="4">The sequence shown here is derived from an EMBL/GenBank/DDBJ whole genome shotgun (WGS) entry which is preliminary data.</text>
</comment>
<accession>A0A0G1CBS5</accession>